<proteinExistence type="inferred from homology"/>
<dbReference type="Gene3D" id="3.40.50.150">
    <property type="entry name" value="Vaccinia Virus protein VP39"/>
    <property type="match status" value="1"/>
</dbReference>
<keyword evidence="4" id="KW-0963">Cytoplasm</keyword>
<dbReference type="PANTHER" id="PTHR11579:SF0">
    <property type="entry name" value="PROTEIN-L-ISOASPARTATE(D-ASPARTATE) O-METHYLTRANSFERASE"/>
    <property type="match status" value="1"/>
</dbReference>
<dbReference type="OrthoDB" id="10265344at2759"/>
<protein>
    <recommendedName>
        <fullName evidence="3">protein-L-isoaspartate(D-aspartate) O-methyltransferase</fullName>
        <ecNumber evidence="3">2.1.1.77</ecNumber>
    </recommendedName>
</protein>
<keyword evidence="7" id="KW-0949">S-adenosyl-L-methionine</keyword>
<keyword evidence="5" id="KW-0489">Methyltransferase</keyword>
<dbReference type="STRING" id="121845.A0A1S3CVA1"/>
<comment type="subcellular location">
    <subcellularLocation>
        <location evidence="1">Cytoplasm</location>
    </subcellularLocation>
</comment>
<evidence type="ECO:0000256" key="6">
    <source>
        <dbReference type="ARBA" id="ARBA00022679"/>
    </source>
</evidence>
<dbReference type="GeneID" id="103505935"/>
<reference evidence="9 10" key="1">
    <citation type="submission" date="2025-04" db="UniProtKB">
        <authorList>
            <consortium name="RefSeq"/>
        </authorList>
    </citation>
    <scope>IDENTIFICATION</scope>
</reference>
<dbReference type="GO" id="GO:0032259">
    <property type="term" value="P:methylation"/>
    <property type="evidence" value="ECO:0007669"/>
    <property type="project" value="UniProtKB-KW"/>
</dbReference>
<evidence type="ECO:0000313" key="9">
    <source>
        <dbReference type="RefSeq" id="XP_008468529.1"/>
    </source>
</evidence>
<evidence type="ECO:0000313" key="10">
    <source>
        <dbReference type="RefSeq" id="XP_026676933.1"/>
    </source>
</evidence>
<keyword evidence="8" id="KW-1185">Reference proteome</keyword>
<dbReference type="RefSeq" id="XP_008468529.1">
    <property type="nucleotide sequence ID" value="XM_008470307.3"/>
</dbReference>
<organism evidence="8 9">
    <name type="scientific">Diaphorina citri</name>
    <name type="common">Asian citrus psyllid</name>
    <dbReference type="NCBI Taxonomy" id="121845"/>
    <lineage>
        <taxon>Eukaryota</taxon>
        <taxon>Metazoa</taxon>
        <taxon>Ecdysozoa</taxon>
        <taxon>Arthropoda</taxon>
        <taxon>Hexapoda</taxon>
        <taxon>Insecta</taxon>
        <taxon>Pterygota</taxon>
        <taxon>Neoptera</taxon>
        <taxon>Paraneoptera</taxon>
        <taxon>Hemiptera</taxon>
        <taxon>Sternorrhyncha</taxon>
        <taxon>Psylloidea</taxon>
        <taxon>Psyllidae</taxon>
        <taxon>Diaphorininae</taxon>
        <taxon>Diaphorina</taxon>
    </lineage>
</organism>
<dbReference type="GO" id="GO:0005737">
    <property type="term" value="C:cytoplasm"/>
    <property type="evidence" value="ECO:0007669"/>
    <property type="project" value="UniProtKB-SubCell"/>
</dbReference>
<evidence type="ECO:0000256" key="5">
    <source>
        <dbReference type="ARBA" id="ARBA00022603"/>
    </source>
</evidence>
<gene>
    <name evidence="9 10 11" type="primary">LOC103505935</name>
</gene>
<dbReference type="Proteomes" id="UP000079169">
    <property type="component" value="Unplaced"/>
</dbReference>
<dbReference type="AlphaFoldDB" id="A0A1S3CVA1"/>
<evidence type="ECO:0000256" key="2">
    <source>
        <dbReference type="ARBA" id="ARBA00005369"/>
    </source>
</evidence>
<dbReference type="KEGG" id="dci:103505935"/>
<evidence type="ECO:0000256" key="3">
    <source>
        <dbReference type="ARBA" id="ARBA00011890"/>
    </source>
</evidence>
<evidence type="ECO:0000256" key="4">
    <source>
        <dbReference type="ARBA" id="ARBA00022490"/>
    </source>
</evidence>
<dbReference type="Pfam" id="PF01135">
    <property type="entry name" value="PCMT"/>
    <property type="match status" value="1"/>
</dbReference>
<evidence type="ECO:0000313" key="8">
    <source>
        <dbReference type="Proteomes" id="UP000079169"/>
    </source>
</evidence>
<sequence>MEYYILALVFSSSSVWNQLECSLLDITVTVPTFGEDELESVDFSKLEKQDQSKEELSYQNVLEHLESEGKLRSRRVQLALSKFPRDKFMSHEKYPVLTLLDIPHNIGHNAFMESPSDHCLVLELLSGHLKYGDKVLEIGTGSGYLTTLFGAMVGISGKVYTIEHIPELLEAARKRVKAKAETYIKRINFYVGQGKNGLQKEAPYSAIYVSGSVDNIPIELIKQLKPGGRLLVPIKSDPKEDPILTIIDRYMNNTVVTTEVQCVFIEPLRELQEQRSLNRTWENDLIDEFDRNTPPTRSVEDFKNYTGWYHTDKYFKGLYELVNARPNLFTMEFDPKMYKIIGTKPKPTFDTEEPIKY</sequence>
<dbReference type="EC" id="2.1.1.77" evidence="3"/>
<dbReference type="RefSeq" id="XP_026676935.1">
    <property type="nucleotide sequence ID" value="XM_026821134.1"/>
</dbReference>
<evidence type="ECO:0000256" key="1">
    <source>
        <dbReference type="ARBA" id="ARBA00004496"/>
    </source>
</evidence>
<comment type="similarity">
    <text evidence="2">Belongs to the methyltransferase superfamily. L-isoaspartyl/D-aspartyl protein methyltransferase family.</text>
</comment>
<evidence type="ECO:0000313" key="11">
    <source>
        <dbReference type="RefSeq" id="XP_026676935.1"/>
    </source>
</evidence>
<dbReference type="PaxDb" id="121845-A0A1S3CVA1"/>
<dbReference type="CDD" id="cd02440">
    <property type="entry name" value="AdoMet_MTases"/>
    <property type="match status" value="1"/>
</dbReference>
<dbReference type="SUPFAM" id="SSF53335">
    <property type="entry name" value="S-adenosyl-L-methionine-dependent methyltransferases"/>
    <property type="match status" value="1"/>
</dbReference>
<evidence type="ECO:0000256" key="7">
    <source>
        <dbReference type="ARBA" id="ARBA00022691"/>
    </source>
</evidence>
<dbReference type="InterPro" id="IPR000682">
    <property type="entry name" value="PCMT"/>
</dbReference>
<keyword evidence="6" id="KW-0808">Transferase</keyword>
<dbReference type="GO" id="GO:0004719">
    <property type="term" value="F:protein-L-isoaspartate (D-aspartate) O-methyltransferase activity"/>
    <property type="evidence" value="ECO:0007669"/>
    <property type="project" value="UniProtKB-EC"/>
</dbReference>
<dbReference type="PANTHER" id="PTHR11579">
    <property type="entry name" value="PROTEIN-L-ISOASPARTATE O-METHYLTRANSFERASE"/>
    <property type="match status" value="1"/>
</dbReference>
<name>A0A1S3CVA1_DIACI</name>
<accession>A0A1S3CVA1</accession>
<dbReference type="RefSeq" id="XP_026676933.1">
    <property type="nucleotide sequence ID" value="XM_026821132.1"/>
</dbReference>
<dbReference type="InterPro" id="IPR029063">
    <property type="entry name" value="SAM-dependent_MTases_sf"/>
</dbReference>